<dbReference type="EMBL" id="CAJOBH010143522">
    <property type="protein sequence ID" value="CAF4816267.1"/>
    <property type="molecule type" value="Genomic_DNA"/>
</dbReference>
<dbReference type="EMBL" id="CAJOBJ010207068">
    <property type="protein sequence ID" value="CAF5000235.1"/>
    <property type="molecule type" value="Genomic_DNA"/>
</dbReference>
<protein>
    <submittedName>
        <fullName evidence="4">Uncharacterized protein</fullName>
    </submittedName>
</protein>
<evidence type="ECO:0000313" key="1">
    <source>
        <dbReference type="EMBL" id="CAF4565046.1"/>
    </source>
</evidence>
<evidence type="ECO:0000313" key="2">
    <source>
        <dbReference type="EMBL" id="CAF4773306.1"/>
    </source>
</evidence>
<name>A0A8S3DTY5_9BILA</name>
<dbReference type="Proteomes" id="UP000681967">
    <property type="component" value="Unassembled WGS sequence"/>
</dbReference>
<dbReference type="EMBL" id="CAJOBH010090988">
    <property type="protein sequence ID" value="CAF4565046.1"/>
    <property type="molecule type" value="Genomic_DNA"/>
</dbReference>
<comment type="caution">
    <text evidence="4">The sequence shown here is derived from an EMBL/GenBank/DDBJ whole genome shotgun (WGS) entry which is preliminary data.</text>
</comment>
<gene>
    <name evidence="1" type="ORF">BYL167_LOCUS38669</name>
    <name evidence="3" type="ORF">BYL167_LOCUS48786</name>
    <name evidence="2" type="ORF">GIL414_LOCUS46033</name>
    <name evidence="4" type="ORF">GIL414_LOCUS57195</name>
</gene>
<feature type="non-terminal residue" evidence="4">
    <location>
        <position position="38"/>
    </location>
</feature>
<evidence type="ECO:0000313" key="4">
    <source>
        <dbReference type="EMBL" id="CAF5000235.1"/>
    </source>
</evidence>
<evidence type="ECO:0000313" key="5">
    <source>
        <dbReference type="Proteomes" id="UP000681720"/>
    </source>
</evidence>
<proteinExistence type="predicted"/>
<accession>A0A8S3DTY5</accession>
<sequence>MDEVYDKCWLSNPNIRQWMVDNNILSTRNLHRYYADQI</sequence>
<organism evidence="4 5">
    <name type="scientific">Rotaria magnacalcarata</name>
    <dbReference type="NCBI Taxonomy" id="392030"/>
    <lineage>
        <taxon>Eukaryota</taxon>
        <taxon>Metazoa</taxon>
        <taxon>Spiralia</taxon>
        <taxon>Gnathifera</taxon>
        <taxon>Rotifera</taxon>
        <taxon>Eurotatoria</taxon>
        <taxon>Bdelloidea</taxon>
        <taxon>Philodinida</taxon>
        <taxon>Philodinidae</taxon>
        <taxon>Rotaria</taxon>
    </lineage>
</organism>
<reference evidence="4" key="1">
    <citation type="submission" date="2021-02" db="EMBL/GenBank/DDBJ databases">
        <authorList>
            <person name="Nowell W R."/>
        </authorList>
    </citation>
    <scope>NUCLEOTIDE SEQUENCE</scope>
</reference>
<dbReference type="AlphaFoldDB" id="A0A8S3DTY5"/>
<evidence type="ECO:0000313" key="3">
    <source>
        <dbReference type="EMBL" id="CAF4816267.1"/>
    </source>
</evidence>
<dbReference type="EMBL" id="CAJOBJ010143398">
    <property type="protein sequence ID" value="CAF4773306.1"/>
    <property type="molecule type" value="Genomic_DNA"/>
</dbReference>
<feature type="non-terminal residue" evidence="4">
    <location>
        <position position="1"/>
    </location>
</feature>
<dbReference type="Proteomes" id="UP000681720">
    <property type="component" value="Unassembled WGS sequence"/>
</dbReference>